<dbReference type="RefSeq" id="WP_227674302.1">
    <property type="nucleotide sequence ID" value="NZ_BSOK01000022.1"/>
</dbReference>
<dbReference type="InterPro" id="IPR003819">
    <property type="entry name" value="TauD/TfdA-like"/>
</dbReference>
<dbReference type="GO" id="GO:0017000">
    <property type="term" value="P:antibiotic biosynthetic process"/>
    <property type="evidence" value="ECO:0007669"/>
    <property type="project" value="UniProtKB-KW"/>
</dbReference>
<keyword evidence="2" id="KW-0560">Oxidoreductase</keyword>
<dbReference type="PANTHER" id="PTHR10696">
    <property type="entry name" value="GAMMA-BUTYROBETAINE HYDROXYLASE-RELATED"/>
    <property type="match status" value="1"/>
</dbReference>
<evidence type="ECO:0000313" key="6">
    <source>
        <dbReference type="EMBL" id="SDD64464.1"/>
    </source>
</evidence>
<dbReference type="SUPFAM" id="SSF51197">
    <property type="entry name" value="Clavaminate synthase-like"/>
    <property type="match status" value="1"/>
</dbReference>
<keyword evidence="6" id="KW-0223">Dioxygenase</keyword>
<sequence length="327" mass="36369">MQTTLMPNDLIENDLIQSNLIKSDVIELDTFKAPTSHASASVSLPKTADILMQLQTHGWTLLRGYHYDVETFSQLMSQLCQTLTYDPARQNITSEAQKVDAGTHAIGLHIENGNTPMPPDVIAFFSELSAKKGSQTTICDGHAVYQALSPELKATFSQPMRISRYLPQAIWQNYVATATGRADADQISLDDLETFITATTSKTLTHHVEPQTDGGVRYVLQIPAIREDNVSGQLAFANTLLGPSFNYEKPEFTLANGQHVDDALLDELTQLCEKYTQDIAWQNGDVVILDNKRIMHGRRQIDVPLTERKLYIAMGLGIRHGMNHSND</sequence>
<evidence type="ECO:0000313" key="8">
    <source>
        <dbReference type="Proteomes" id="UP001156645"/>
    </source>
</evidence>
<organism evidence="6 7">
    <name type="scientific">Psychrobacter pacificensis</name>
    <dbReference type="NCBI Taxonomy" id="112002"/>
    <lineage>
        <taxon>Bacteria</taxon>
        <taxon>Pseudomonadati</taxon>
        <taxon>Pseudomonadota</taxon>
        <taxon>Gammaproteobacteria</taxon>
        <taxon>Moraxellales</taxon>
        <taxon>Moraxellaceae</taxon>
        <taxon>Psychrobacter</taxon>
    </lineage>
</organism>
<evidence type="ECO:0000313" key="5">
    <source>
        <dbReference type="EMBL" id="GLR29045.1"/>
    </source>
</evidence>
<dbReference type="EMBL" id="FNAL01000005">
    <property type="protein sequence ID" value="SDD64464.1"/>
    <property type="molecule type" value="Genomic_DNA"/>
</dbReference>
<dbReference type="AlphaFoldDB" id="A0A1G6WFC0"/>
<dbReference type="Pfam" id="PF02668">
    <property type="entry name" value="TauD"/>
    <property type="match status" value="1"/>
</dbReference>
<keyword evidence="8" id="KW-1185">Reference proteome</keyword>
<reference evidence="5" key="1">
    <citation type="journal article" date="2014" name="Int. J. Syst. Evol. Microbiol.">
        <title>Complete genome of a new Firmicutes species belonging to the dominant human colonic microbiota ('Ruminococcus bicirculans') reveals two chromosomes and a selective capacity to utilize plant glucans.</title>
        <authorList>
            <consortium name="NISC Comparative Sequencing Program"/>
            <person name="Wegmann U."/>
            <person name="Louis P."/>
            <person name="Goesmann A."/>
            <person name="Henrissat B."/>
            <person name="Duncan S.H."/>
            <person name="Flint H.J."/>
        </authorList>
    </citation>
    <scope>NUCLEOTIDE SEQUENCE</scope>
    <source>
        <strain evidence="5">NBRC 103191</strain>
    </source>
</reference>
<dbReference type="EMBL" id="BSOK01000022">
    <property type="protein sequence ID" value="GLR29045.1"/>
    <property type="molecule type" value="Genomic_DNA"/>
</dbReference>
<gene>
    <name evidence="5" type="ORF">GCM10007915_12830</name>
    <name evidence="6" type="ORF">SAMN05660405_00954</name>
</gene>
<proteinExistence type="predicted"/>
<dbReference type="PANTHER" id="PTHR10696:SF56">
    <property type="entry name" value="TAUD_TFDA-LIKE DOMAIN-CONTAINING PROTEIN"/>
    <property type="match status" value="1"/>
</dbReference>
<evidence type="ECO:0000313" key="7">
    <source>
        <dbReference type="Proteomes" id="UP000198501"/>
    </source>
</evidence>
<evidence type="ECO:0000259" key="4">
    <source>
        <dbReference type="Pfam" id="PF02668"/>
    </source>
</evidence>
<keyword evidence="3" id="KW-0045">Antibiotic biosynthesis</keyword>
<dbReference type="Gene3D" id="3.60.130.10">
    <property type="entry name" value="Clavaminate synthase-like"/>
    <property type="match status" value="1"/>
</dbReference>
<evidence type="ECO:0000256" key="2">
    <source>
        <dbReference type="ARBA" id="ARBA00023002"/>
    </source>
</evidence>
<reference evidence="6 7" key="2">
    <citation type="submission" date="2016-10" db="EMBL/GenBank/DDBJ databases">
        <authorList>
            <person name="de Groot N.N."/>
        </authorList>
    </citation>
    <scope>NUCLEOTIDE SEQUENCE [LARGE SCALE GENOMIC DNA]</scope>
    <source>
        <strain evidence="6 7">DSM 23406</strain>
    </source>
</reference>
<comment type="cofactor">
    <cofactor evidence="1">
        <name>Fe(2+)</name>
        <dbReference type="ChEBI" id="CHEBI:29033"/>
    </cofactor>
</comment>
<accession>A0A1G6WFC0</accession>
<reference evidence="5" key="4">
    <citation type="submission" date="2023-01" db="EMBL/GenBank/DDBJ databases">
        <title>Draft genome sequence of Psychrobacter pacificensis strain NBRC 103191.</title>
        <authorList>
            <person name="Sun Q."/>
            <person name="Mori K."/>
        </authorList>
    </citation>
    <scope>NUCLEOTIDE SEQUENCE</scope>
    <source>
        <strain evidence="5">NBRC 103191</strain>
    </source>
</reference>
<evidence type="ECO:0000256" key="3">
    <source>
        <dbReference type="ARBA" id="ARBA00023194"/>
    </source>
</evidence>
<dbReference type="Proteomes" id="UP000198501">
    <property type="component" value="Unassembled WGS sequence"/>
</dbReference>
<name>A0A1G6WFC0_9GAMM</name>
<protein>
    <submittedName>
        <fullName evidence="6">Taurine dioxygenase, alpha-ketoglutarate-dependent</fullName>
    </submittedName>
</protein>
<evidence type="ECO:0000256" key="1">
    <source>
        <dbReference type="ARBA" id="ARBA00001954"/>
    </source>
</evidence>
<dbReference type="GO" id="GO:0016706">
    <property type="term" value="F:2-oxoglutarate-dependent dioxygenase activity"/>
    <property type="evidence" value="ECO:0007669"/>
    <property type="project" value="UniProtKB-ARBA"/>
</dbReference>
<reference evidence="8" key="3">
    <citation type="journal article" date="2019" name="Int. J. Syst. Evol. Microbiol.">
        <title>The Global Catalogue of Microorganisms (GCM) 10K type strain sequencing project: providing services to taxonomists for standard genome sequencing and annotation.</title>
        <authorList>
            <consortium name="The Broad Institute Genomics Platform"/>
            <consortium name="The Broad Institute Genome Sequencing Center for Infectious Disease"/>
            <person name="Wu L."/>
            <person name="Ma J."/>
        </authorList>
    </citation>
    <scope>NUCLEOTIDE SEQUENCE [LARGE SCALE GENOMIC DNA]</scope>
    <source>
        <strain evidence="8">NBRC 103191</strain>
    </source>
</reference>
<feature type="domain" description="TauD/TfdA-like" evidence="4">
    <location>
        <begin position="47"/>
        <end position="310"/>
    </location>
</feature>
<dbReference type="InterPro" id="IPR042098">
    <property type="entry name" value="TauD-like_sf"/>
</dbReference>
<dbReference type="Proteomes" id="UP001156645">
    <property type="component" value="Unassembled WGS sequence"/>
</dbReference>
<dbReference type="InterPro" id="IPR050411">
    <property type="entry name" value="AlphaKG_dependent_hydroxylases"/>
</dbReference>